<reference evidence="3" key="2">
    <citation type="submission" date="2020-10" db="EMBL/GenBank/DDBJ databases">
        <authorList>
            <person name="Scholz U."/>
            <person name="Mascher M."/>
            <person name="Fiebig A."/>
        </authorList>
    </citation>
    <scope>NUCLEOTIDE SEQUENCE [LARGE SCALE GENOMIC DNA]</scope>
    <source>
        <strain evidence="3">cv. Morex</strain>
    </source>
</reference>
<reference evidence="3" key="3">
    <citation type="submission" date="2022-01" db="UniProtKB">
        <authorList>
            <consortium name="EnsemblPlants"/>
        </authorList>
    </citation>
    <scope>IDENTIFICATION</scope>
    <source>
        <strain evidence="3">subsp. vulgare</strain>
    </source>
</reference>
<dbReference type="Pfam" id="PF03478">
    <property type="entry name" value="Beta-prop_KIB1-4"/>
    <property type="match status" value="1"/>
</dbReference>
<evidence type="ECO:0000313" key="4">
    <source>
        <dbReference type="Proteomes" id="UP000011116"/>
    </source>
</evidence>
<sequence>MSFCKVILSSSPHPPGSKCIVAAFSVHRNSAKLALWRHGMASWCVCLGGCISKFSDITFYQGKLYVLSDLTTNLFAVETTDDDDDSGLMVSRVERCAAVLPEVKGSYKQRWNLVEWHGKLLFIARHFLGGGVGWHDICKVGVYMVDLSTRPLRFTEINTLDGDCIFISPCSSKSFHASEYDDGVEGDVIYFVDGHLCHAKNGPPLDKFFMYSLRASTLAPFAADISSEHASRAPDGKPMSPTWLFPSE</sequence>
<dbReference type="InterPro" id="IPR005174">
    <property type="entry name" value="KIB1-4_b-propeller"/>
</dbReference>
<organism evidence="3 4">
    <name type="scientific">Hordeum vulgare subsp. vulgare</name>
    <name type="common">Domesticated barley</name>
    <dbReference type="NCBI Taxonomy" id="112509"/>
    <lineage>
        <taxon>Eukaryota</taxon>
        <taxon>Viridiplantae</taxon>
        <taxon>Streptophyta</taxon>
        <taxon>Embryophyta</taxon>
        <taxon>Tracheophyta</taxon>
        <taxon>Spermatophyta</taxon>
        <taxon>Magnoliopsida</taxon>
        <taxon>Liliopsida</taxon>
        <taxon>Poales</taxon>
        <taxon>Poaceae</taxon>
        <taxon>BOP clade</taxon>
        <taxon>Pooideae</taxon>
        <taxon>Triticodae</taxon>
        <taxon>Triticeae</taxon>
        <taxon>Hordeinae</taxon>
        <taxon>Hordeum</taxon>
    </lineage>
</organism>
<dbReference type="PANTHER" id="PTHR33110">
    <property type="entry name" value="F-BOX/KELCH-REPEAT PROTEIN-RELATED"/>
    <property type="match status" value="1"/>
</dbReference>
<dbReference type="AlphaFoldDB" id="A0A8I6Y9D9"/>
<dbReference type="PANTHER" id="PTHR33110:SF61">
    <property type="entry name" value="EXPRESSED PROTEIN"/>
    <property type="match status" value="1"/>
</dbReference>
<feature type="domain" description="KIB1-4 beta-propeller" evidence="2">
    <location>
        <begin position="3"/>
        <end position="200"/>
    </location>
</feature>
<evidence type="ECO:0000259" key="2">
    <source>
        <dbReference type="Pfam" id="PF03478"/>
    </source>
</evidence>
<accession>A0A8I6Y9D9</accession>
<reference evidence="4" key="1">
    <citation type="journal article" date="2012" name="Nature">
        <title>A physical, genetic and functional sequence assembly of the barley genome.</title>
        <authorList>
            <consortium name="The International Barley Genome Sequencing Consortium"/>
            <person name="Mayer K.F."/>
            <person name="Waugh R."/>
            <person name="Brown J.W."/>
            <person name="Schulman A."/>
            <person name="Langridge P."/>
            <person name="Platzer M."/>
            <person name="Fincher G.B."/>
            <person name="Muehlbauer G.J."/>
            <person name="Sato K."/>
            <person name="Close T.J."/>
            <person name="Wise R.P."/>
            <person name="Stein N."/>
        </authorList>
    </citation>
    <scope>NUCLEOTIDE SEQUENCE [LARGE SCALE GENOMIC DNA]</scope>
    <source>
        <strain evidence="4">cv. Morex</strain>
    </source>
</reference>
<dbReference type="EnsemblPlants" id="HORVU.MOREX.r3.7HG0654230.1">
    <property type="protein sequence ID" value="HORVU.MOREX.r3.7HG0654230.1.CDS1"/>
    <property type="gene ID" value="HORVU.MOREX.r3.7HG0654230"/>
</dbReference>
<evidence type="ECO:0000256" key="1">
    <source>
        <dbReference type="SAM" id="MobiDB-lite"/>
    </source>
</evidence>
<protein>
    <recommendedName>
        <fullName evidence="2">KIB1-4 beta-propeller domain-containing protein</fullName>
    </recommendedName>
</protein>
<feature type="region of interest" description="Disordered" evidence="1">
    <location>
        <begin position="229"/>
        <end position="248"/>
    </location>
</feature>
<dbReference type="Proteomes" id="UP000011116">
    <property type="component" value="Chromosome 7H"/>
</dbReference>
<name>A0A8I6Y9D9_HORVV</name>
<proteinExistence type="predicted"/>
<evidence type="ECO:0000313" key="3">
    <source>
        <dbReference type="EnsemblPlants" id="HORVU.MOREX.r3.7HG0654230.1.CDS1"/>
    </source>
</evidence>
<keyword evidence="4" id="KW-1185">Reference proteome</keyword>
<dbReference type="Gramene" id="HORVU.MOREX.r3.7HG0654230.1">
    <property type="protein sequence ID" value="HORVU.MOREX.r3.7HG0654230.1.CDS1"/>
    <property type="gene ID" value="HORVU.MOREX.r3.7HG0654230"/>
</dbReference>